<evidence type="ECO:0000313" key="2">
    <source>
        <dbReference type="Proteomes" id="UP000095544"/>
    </source>
</evidence>
<proteinExistence type="predicted"/>
<evidence type="ECO:0000313" key="1">
    <source>
        <dbReference type="EMBL" id="CUP06988.1"/>
    </source>
</evidence>
<sequence length="295" mass="34858">MCTIAAFSAHERRFMANDNFIMLPTVDFCFNNLMQNSKVRRRFIAALLKVSPNEIEDTCILPTLLSRDTPDDKLGILDVRVLLKDRTQMNLEMQVKYFEYWDERILFYLCKMFDSQLKKGDSYDNLQKCIHVSILDFNHFPGDNSCYRSFHFRDDRTGSLYTDKMEIHILELKKLPAGIHTEEDIIAWMKFFNGKDRKEFERMAKTNEYLDEAYHTLVNLSADEQKRLEYEAREKALKDYNTQISSAEKRGIQIGQHVGEQRARQVFKLHIRGKSFDEIAEYCDLTVEKVKEILE</sequence>
<accession>A0A174KB30</accession>
<dbReference type="PANTHER" id="PTHR41317">
    <property type="entry name" value="PD-(D_E)XK NUCLEASE FAMILY TRANSPOSASE"/>
    <property type="match status" value="1"/>
</dbReference>
<dbReference type="EMBL" id="CYZU01000054">
    <property type="protein sequence ID" value="CUP06988.1"/>
    <property type="molecule type" value="Genomic_DNA"/>
</dbReference>
<protein>
    <submittedName>
        <fullName evidence="1">PD-(D/E)XK nuclease family transposase</fullName>
    </submittedName>
</protein>
<dbReference type="NCBIfam" id="TIGR01784">
    <property type="entry name" value="T_den_put_tspse"/>
    <property type="match status" value="1"/>
</dbReference>
<dbReference type="AlphaFoldDB" id="A0A174KB30"/>
<reference evidence="1 2" key="1">
    <citation type="submission" date="2015-09" db="EMBL/GenBank/DDBJ databases">
        <authorList>
            <consortium name="Pathogen Informatics"/>
        </authorList>
    </citation>
    <scope>NUCLEOTIDE SEQUENCE [LARGE SCALE GENOMIC DNA]</scope>
    <source>
        <strain evidence="1 2">2789STDY5834876</strain>
    </source>
</reference>
<name>A0A174KB30_9FIRM</name>
<organism evidence="1 2">
    <name type="scientific">Faecalicatena contorta</name>
    <dbReference type="NCBI Taxonomy" id="39482"/>
    <lineage>
        <taxon>Bacteria</taxon>
        <taxon>Bacillati</taxon>
        <taxon>Bacillota</taxon>
        <taxon>Clostridia</taxon>
        <taxon>Lachnospirales</taxon>
        <taxon>Lachnospiraceae</taxon>
        <taxon>Faecalicatena</taxon>
    </lineage>
</organism>
<gene>
    <name evidence="1" type="ORF">ERS852491_04182</name>
</gene>
<dbReference type="STRING" id="39482.ERS852491_04182"/>
<dbReference type="Pfam" id="PF12784">
    <property type="entry name" value="PDDEXK_2"/>
    <property type="match status" value="1"/>
</dbReference>
<dbReference type="PANTHER" id="PTHR41317:SF1">
    <property type="entry name" value="PD-(D_E)XK NUCLEASE FAMILY TRANSPOSASE"/>
    <property type="match status" value="1"/>
</dbReference>
<dbReference type="Proteomes" id="UP000095544">
    <property type="component" value="Unassembled WGS sequence"/>
</dbReference>
<dbReference type="InterPro" id="IPR010106">
    <property type="entry name" value="RpnA"/>
</dbReference>